<dbReference type="PANTHER" id="PTHR21139">
    <property type="entry name" value="TRIOSEPHOSPHATE ISOMERASE"/>
    <property type="match status" value="1"/>
</dbReference>
<name>A0ABY8UC06_TETOB</name>
<dbReference type="SUPFAM" id="SSF51351">
    <property type="entry name" value="Triosephosphate isomerase (TIM)"/>
    <property type="match status" value="1"/>
</dbReference>
<evidence type="ECO:0000256" key="3">
    <source>
        <dbReference type="ARBA" id="ARBA00023235"/>
    </source>
</evidence>
<organism evidence="5 6">
    <name type="scientific">Tetradesmus obliquus</name>
    <name type="common">Green alga</name>
    <name type="synonym">Acutodesmus obliquus</name>
    <dbReference type="NCBI Taxonomy" id="3088"/>
    <lineage>
        <taxon>Eukaryota</taxon>
        <taxon>Viridiplantae</taxon>
        <taxon>Chlorophyta</taxon>
        <taxon>core chlorophytes</taxon>
        <taxon>Chlorophyceae</taxon>
        <taxon>CS clade</taxon>
        <taxon>Sphaeropleales</taxon>
        <taxon>Scenedesmaceae</taxon>
        <taxon>Tetradesmus</taxon>
    </lineage>
</organism>
<dbReference type="EMBL" id="CP126215">
    <property type="protein sequence ID" value="WIA17208.1"/>
    <property type="molecule type" value="Genomic_DNA"/>
</dbReference>
<comment type="pathway">
    <text evidence="4">Carbohydrate biosynthesis.</text>
</comment>
<evidence type="ECO:0000313" key="5">
    <source>
        <dbReference type="EMBL" id="WIA17208.1"/>
    </source>
</evidence>
<dbReference type="InterPro" id="IPR013785">
    <property type="entry name" value="Aldolase_TIM"/>
</dbReference>
<sequence length="89" mass="9644">MTAGSSPTGHLQVIVCVGETLDQHNSGSLWYTLDSQMQALFPNVQEWSRVVIAYETVCAIGTGQVATPQQAQLLQQHACHSCPGRFVSQ</sequence>
<protein>
    <submittedName>
        <fullName evidence="5">Uncharacterized protein</fullName>
    </submittedName>
</protein>
<accession>A0ABY8UC06</accession>
<dbReference type="PROSITE" id="PS51440">
    <property type="entry name" value="TIM_2"/>
    <property type="match status" value="1"/>
</dbReference>
<keyword evidence="3" id="KW-0413">Isomerase</keyword>
<evidence type="ECO:0000256" key="2">
    <source>
        <dbReference type="ARBA" id="ARBA00011738"/>
    </source>
</evidence>
<dbReference type="PANTHER" id="PTHR21139:SF2">
    <property type="entry name" value="TRIOSEPHOSPHATE ISOMERASE"/>
    <property type="match status" value="1"/>
</dbReference>
<evidence type="ECO:0000256" key="1">
    <source>
        <dbReference type="ARBA" id="ARBA00007422"/>
    </source>
</evidence>
<keyword evidence="6" id="KW-1185">Reference proteome</keyword>
<evidence type="ECO:0000313" key="6">
    <source>
        <dbReference type="Proteomes" id="UP001244341"/>
    </source>
</evidence>
<dbReference type="InterPro" id="IPR035990">
    <property type="entry name" value="TIM_sf"/>
</dbReference>
<comment type="subunit">
    <text evidence="2">Homodimer.</text>
</comment>
<gene>
    <name evidence="5" type="ORF">OEZ85_014088</name>
</gene>
<comment type="similarity">
    <text evidence="1">Belongs to the triosephosphate isomerase family.</text>
</comment>
<reference evidence="5 6" key="1">
    <citation type="submission" date="2023-05" db="EMBL/GenBank/DDBJ databases">
        <title>A 100% complete, gapless, phased diploid assembly of the Scenedesmus obliquus UTEX 3031 genome.</title>
        <authorList>
            <person name="Biondi T.C."/>
            <person name="Hanschen E.R."/>
            <person name="Kwon T."/>
            <person name="Eng W."/>
            <person name="Kruse C.P.S."/>
            <person name="Koehler S.I."/>
            <person name="Kunde Y."/>
            <person name="Gleasner C.D."/>
            <person name="You Mak K.T."/>
            <person name="Polle J."/>
            <person name="Hovde B.T."/>
            <person name="Starkenburg S.R."/>
        </authorList>
    </citation>
    <scope>NUCLEOTIDE SEQUENCE [LARGE SCALE GENOMIC DNA]</scope>
    <source>
        <strain evidence="5 6">DOE0152z</strain>
    </source>
</reference>
<dbReference type="InterPro" id="IPR000652">
    <property type="entry name" value="Triosephosphate_isomerase"/>
</dbReference>
<evidence type="ECO:0000256" key="4">
    <source>
        <dbReference type="ARBA" id="ARBA00024331"/>
    </source>
</evidence>
<proteinExistence type="inferred from homology"/>
<dbReference type="Pfam" id="PF00121">
    <property type="entry name" value="TIM"/>
    <property type="match status" value="1"/>
</dbReference>
<dbReference type="Gene3D" id="3.20.20.70">
    <property type="entry name" value="Aldolase class I"/>
    <property type="match status" value="1"/>
</dbReference>
<dbReference type="Proteomes" id="UP001244341">
    <property type="component" value="Chromosome 8b"/>
</dbReference>